<proteinExistence type="predicted"/>
<keyword evidence="3" id="KW-1185">Reference proteome</keyword>
<sequence>MPPPATPLPPLLLPLLPLLEALLASPFLPPSVLPSPWSWPTLPSKLFSRCVLAFLLLCTKHQTSLFPHSLIV</sequence>
<evidence type="ECO:0000313" key="3">
    <source>
        <dbReference type="Proteomes" id="UP001448207"/>
    </source>
</evidence>
<protein>
    <recommendedName>
        <fullName evidence="4">Secreted protein</fullName>
    </recommendedName>
</protein>
<name>A0ABR3B523_PHYBL</name>
<dbReference type="EMBL" id="JBCLYO010000004">
    <property type="protein sequence ID" value="KAL0090233.1"/>
    <property type="molecule type" value="Genomic_DNA"/>
</dbReference>
<feature type="signal peptide" evidence="1">
    <location>
        <begin position="1"/>
        <end position="24"/>
    </location>
</feature>
<feature type="chain" id="PRO_5045752244" description="Secreted protein" evidence="1">
    <location>
        <begin position="25"/>
        <end position="72"/>
    </location>
</feature>
<accession>A0ABR3B523</accession>
<evidence type="ECO:0008006" key="4">
    <source>
        <dbReference type="Google" id="ProtNLM"/>
    </source>
</evidence>
<keyword evidence="1" id="KW-0732">Signal</keyword>
<evidence type="ECO:0000313" key="2">
    <source>
        <dbReference type="EMBL" id="KAL0090233.1"/>
    </source>
</evidence>
<organism evidence="2 3">
    <name type="scientific">Phycomyces blakesleeanus</name>
    <dbReference type="NCBI Taxonomy" id="4837"/>
    <lineage>
        <taxon>Eukaryota</taxon>
        <taxon>Fungi</taxon>
        <taxon>Fungi incertae sedis</taxon>
        <taxon>Mucoromycota</taxon>
        <taxon>Mucoromycotina</taxon>
        <taxon>Mucoromycetes</taxon>
        <taxon>Mucorales</taxon>
        <taxon>Phycomycetaceae</taxon>
        <taxon>Phycomyces</taxon>
    </lineage>
</organism>
<reference evidence="2 3" key="1">
    <citation type="submission" date="2024-04" db="EMBL/GenBank/DDBJ databases">
        <title>Symmetric and asymmetric DNA N6-adenine methylation regulates different biological responses in Mucorales.</title>
        <authorList>
            <consortium name="Lawrence Berkeley National Laboratory"/>
            <person name="Lax C."/>
            <person name="Mondo S.J."/>
            <person name="Osorio-Concepcion M."/>
            <person name="Muszewska A."/>
            <person name="Corrochano-Luque M."/>
            <person name="Gutierrez G."/>
            <person name="Riley R."/>
            <person name="Lipzen A."/>
            <person name="Guo J."/>
            <person name="Hundley H."/>
            <person name="Amirebrahimi M."/>
            <person name="Ng V."/>
            <person name="Lorenzo-Gutierrez D."/>
            <person name="Binder U."/>
            <person name="Yang J."/>
            <person name="Song Y."/>
            <person name="Canovas D."/>
            <person name="Navarro E."/>
            <person name="Freitag M."/>
            <person name="Gabaldon T."/>
            <person name="Grigoriev I.V."/>
            <person name="Corrochano L.M."/>
            <person name="Nicolas F.E."/>
            <person name="Garre V."/>
        </authorList>
    </citation>
    <scope>NUCLEOTIDE SEQUENCE [LARGE SCALE GENOMIC DNA]</scope>
    <source>
        <strain evidence="2 3">L51</strain>
    </source>
</reference>
<gene>
    <name evidence="2" type="ORF">J3Q64DRAFT_1728904</name>
</gene>
<dbReference type="Proteomes" id="UP001448207">
    <property type="component" value="Unassembled WGS sequence"/>
</dbReference>
<comment type="caution">
    <text evidence="2">The sequence shown here is derived from an EMBL/GenBank/DDBJ whole genome shotgun (WGS) entry which is preliminary data.</text>
</comment>
<evidence type="ECO:0000256" key="1">
    <source>
        <dbReference type="SAM" id="SignalP"/>
    </source>
</evidence>